<reference evidence="2" key="1">
    <citation type="submission" date="2014-09" db="EMBL/GenBank/DDBJ databases">
        <authorList>
            <person name="Magalhaes I.L.F."/>
            <person name="Oliveira U."/>
            <person name="Santos F.R."/>
            <person name="Vidigal T.H.D.A."/>
            <person name="Brescovit A.D."/>
            <person name="Santos A.J."/>
        </authorList>
    </citation>
    <scope>NUCLEOTIDE SEQUENCE</scope>
    <source>
        <tissue evidence="2">Shoot tissue taken approximately 20 cm above the soil surface</tissue>
    </source>
</reference>
<proteinExistence type="predicted"/>
<protein>
    <submittedName>
        <fullName evidence="2">Uncharacterized protein</fullName>
    </submittedName>
</protein>
<sequence length="31" mass="3101">MSPLSVLAEGLDASPCPLGVAGDTPQHHGDE</sequence>
<dbReference type="AlphaFoldDB" id="A0A0A9C551"/>
<dbReference type="EMBL" id="GBRH01228317">
    <property type="protein sequence ID" value="JAD69578.1"/>
    <property type="molecule type" value="Transcribed_RNA"/>
</dbReference>
<accession>A0A0A9C551</accession>
<feature type="region of interest" description="Disordered" evidence="1">
    <location>
        <begin position="1"/>
        <end position="31"/>
    </location>
</feature>
<reference evidence="2" key="2">
    <citation type="journal article" date="2015" name="Data Brief">
        <title>Shoot transcriptome of the giant reed, Arundo donax.</title>
        <authorList>
            <person name="Barrero R.A."/>
            <person name="Guerrero F.D."/>
            <person name="Moolhuijzen P."/>
            <person name="Goolsby J.A."/>
            <person name="Tidwell J."/>
            <person name="Bellgard S.E."/>
            <person name="Bellgard M.I."/>
        </authorList>
    </citation>
    <scope>NUCLEOTIDE SEQUENCE</scope>
    <source>
        <tissue evidence="2">Shoot tissue taken approximately 20 cm above the soil surface</tissue>
    </source>
</reference>
<evidence type="ECO:0000313" key="2">
    <source>
        <dbReference type="EMBL" id="JAD69578.1"/>
    </source>
</evidence>
<name>A0A0A9C551_ARUDO</name>
<organism evidence="2">
    <name type="scientific">Arundo donax</name>
    <name type="common">Giant reed</name>
    <name type="synonym">Donax arundinaceus</name>
    <dbReference type="NCBI Taxonomy" id="35708"/>
    <lineage>
        <taxon>Eukaryota</taxon>
        <taxon>Viridiplantae</taxon>
        <taxon>Streptophyta</taxon>
        <taxon>Embryophyta</taxon>
        <taxon>Tracheophyta</taxon>
        <taxon>Spermatophyta</taxon>
        <taxon>Magnoliopsida</taxon>
        <taxon>Liliopsida</taxon>
        <taxon>Poales</taxon>
        <taxon>Poaceae</taxon>
        <taxon>PACMAD clade</taxon>
        <taxon>Arundinoideae</taxon>
        <taxon>Arundineae</taxon>
        <taxon>Arundo</taxon>
    </lineage>
</organism>
<evidence type="ECO:0000256" key="1">
    <source>
        <dbReference type="SAM" id="MobiDB-lite"/>
    </source>
</evidence>